<evidence type="ECO:0008006" key="3">
    <source>
        <dbReference type="Google" id="ProtNLM"/>
    </source>
</evidence>
<accession>A0A024TAK5</accession>
<dbReference type="NCBIfam" id="TIGR01571">
    <property type="entry name" value="A_thal_Cys_rich"/>
    <property type="match status" value="1"/>
</dbReference>
<gene>
    <name evidence="2" type="ORF">H310_14182</name>
</gene>
<name>A0A024TAK5_9STRA</name>
<keyword evidence="1" id="KW-0812">Transmembrane</keyword>
<keyword evidence="1" id="KW-0472">Membrane</keyword>
<dbReference type="VEuPathDB" id="FungiDB:H310_14182"/>
<feature type="transmembrane region" description="Helical" evidence="1">
    <location>
        <begin position="73"/>
        <end position="99"/>
    </location>
</feature>
<dbReference type="Pfam" id="PF04749">
    <property type="entry name" value="PLAC8"/>
    <property type="match status" value="1"/>
</dbReference>
<proteinExistence type="predicted"/>
<reference evidence="2" key="1">
    <citation type="submission" date="2013-12" db="EMBL/GenBank/DDBJ databases">
        <title>The Genome Sequence of Aphanomyces invadans NJM9701.</title>
        <authorList>
            <consortium name="The Broad Institute Genomics Platform"/>
            <person name="Russ C."/>
            <person name="Tyler B."/>
            <person name="van West P."/>
            <person name="Dieguez-Uribeondo J."/>
            <person name="Young S.K."/>
            <person name="Zeng Q."/>
            <person name="Gargeya S."/>
            <person name="Fitzgerald M."/>
            <person name="Abouelleil A."/>
            <person name="Alvarado L."/>
            <person name="Chapman S.B."/>
            <person name="Gainer-Dewar J."/>
            <person name="Goldberg J."/>
            <person name="Griggs A."/>
            <person name="Gujja S."/>
            <person name="Hansen M."/>
            <person name="Howarth C."/>
            <person name="Imamovic A."/>
            <person name="Ireland A."/>
            <person name="Larimer J."/>
            <person name="McCowan C."/>
            <person name="Murphy C."/>
            <person name="Pearson M."/>
            <person name="Poon T.W."/>
            <person name="Priest M."/>
            <person name="Roberts A."/>
            <person name="Saif S."/>
            <person name="Shea T."/>
            <person name="Sykes S."/>
            <person name="Wortman J."/>
            <person name="Nusbaum C."/>
            <person name="Birren B."/>
        </authorList>
    </citation>
    <scope>NUCLEOTIDE SEQUENCE [LARGE SCALE GENOMIC DNA]</scope>
    <source>
        <strain evidence="2">NJM9701</strain>
    </source>
</reference>
<dbReference type="OrthoDB" id="10367200at2759"/>
<evidence type="ECO:0000313" key="2">
    <source>
        <dbReference type="EMBL" id="ETV91180.1"/>
    </source>
</evidence>
<dbReference type="InterPro" id="IPR006461">
    <property type="entry name" value="PLAC_motif_containing"/>
</dbReference>
<protein>
    <recommendedName>
        <fullName evidence="3">PLAC8 family protein</fullName>
    </recommendedName>
</protein>
<organism evidence="2">
    <name type="scientific">Aphanomyces invadans</name>
    <dbReference type="NCBI Taxonomy" id="157072"/>
    <lineage>
        <taxon>Eukaryota</taxon>
        <taxon>Sar</taxon>
        <taxon>Stramenopiles</taxon>
        <taxon>Oomycota</taxon>
        <taxon>Saprolegniomycetes</taxon>
        <taxon>Saprolegniales</taxon>
        <taxon>Verrucalvaceae</taxon>
        <taxon>Aphanomyces</taxon>
    </lineage>
</organism>
<dbReference type="RefSeq" id="XP_008880211.1">
    <property type="nucleotide sequence ID" value="XM_008881989.1"/>
</dbReference>
<sequence>MSTQEQPTAVTSVPDVKVVVVDDGQANTVLVTGQWKSGLCGCCASIMPNCLCAWCCPCVSLAQTVARLGVGDFMITVLAGCLLLLTGVGGIVFIVYVFYLRFKLRTALKIPGSAVGDCCAALCCNCCVLAQLATHTESYTPGRCSFSPKDTLPGYSDLYSRATAPVQQATAVGVPTKTV</sequence>
<dbReference type="EMBL" id="KI914013">
    <property type="protein sequence ID" value="ETV91180.1"/>
    <property type="molecule type" value="Genomic_DNA"/>
</dbReference>
<evidence type="ECO:0000256" key="1">
    <source>
        <dbReference type="SAM" id="Phobius"/>
    </source>
</evidence>
<keyword evidence="1" id="KW-1133">Transmembrane helix</keyword>
<dbReference type="GeneID" id="20091232"/>
<dbReference type="AlphaFoldDB" id="A0A024TAK5"/>
<dbReference type="STRING" id="157072.A0A024TAK5"/>
<dbReference type="PANTHER" id="PTHR15907">
    <property type="entry name" value="DUF614 FAMILY PROTEIN-RELATED"/>
    <property type="match status" value="1"/>
</dbReference>